<dbReference type="RefSeq" id="WP_128501253.1">
    <property type="nucleotide sequence ID" value="NZ_CP035107.1"/>
</dbReference>
<dbReference type="EMBL" id="CP035107">
    <property type="protein sequence ID" value="QAR30778.1"/>
    <property type="molecule type" value="Genomic_DNA"/>
</dbReference>
<proteinExistence type="predicted"/>
<reference evidence="2 3" key="1">
    <citation type="submission" date="2019-01" db="EMBL/GenBank/DDBJ databases">
        <title>Whole Genome of Ornithobacterium rhinotracheale FARPER-174b.</title>
        <authorList>
            <person name="Tataje-Lavanda L.A."/>
            <person name="Montalvan A."/>
            <person name="Montesinos R."/>
            <person name="Zimic M."/>
            <person name="Fernandez-Sanchez M."/>
            <person name="Fernandez-Diaz M."/>
        </authorList>
    </citation>
    <scope>NUCLEOTIDE SEQUENCE [LARGE SCALE GENOMIC DNA]</scope>
    <source>
        <strain evidence="2 3">FARPER-174b</strain>
    </source>
</reference>
<sequence>MKVEKGESAYENKGMSRQGGNEQVIDKQKVFVKLPSVLAGMEYKAEYIIRHNGNYARWYNSKDANAQEIYRESLKGIKPKIVESFKNEKE</sequence>
<evidence type="ECO:0000313" key="2">
    <source>
        <dbReference type="EMBL" id="QAR30778.1"/>
    </source>
</evidence>
<protein>
    <submittedName>
        <fullName evidence="2">Uncharacterized protein</fullName>
    </submittedName>
</protein>
<name>A0A3R5UUJ1_ORNRH</name>
<feature type="region of interest" description="Disordered" evidence="1">
    <location>
        <begin position="1"/>
        <end position="21"/>
    </location>
</feature>
<organism evidence="2 3">
    <name type="scientific">Ornithobacterium rhinotracheale</name>
    <dbReference type="NCBI Taxonomy" id="28251"/>
    <lineage>
        <taxon>Bacteria</taxon>
        <taxon>Pseudomonadati</taxon>
        <taxon>Bacteroidota</taxon>
        <taxon>Flavobacteriia</taxon>
        <taxon>Flavobacteriales</taxon>
        <taxon>Weeksellaceae</taxon>
        <taxon>Ornithobacterium</taxon>
    </lineage>
</organism>
<dbReference type="AlphaFoldDB" id="A0A3R5UUJ1"/>
<dbReference type="OrthoDB" id="1444841at2"/>
<dbReference type="Proteomes" id="UP000287701">
    <property type="component" value="Chromosome"/>
</dbReference>
<evidence type="ECO:0000313" key="3">
    <source>
        <dbReference type="Proteomes" id="UP000287701"/>
    </source>
</evidence>
<gene>
    <name evidence="2" type="ORF">EQP59_05210</name>
</gene>
<feature type="compositionally biased region" description="Basic and acidic residues" evidence="1">
    <location>
        <begin position="1"/>
        <end position="10"/>
    </location>
</feature>
<evidence type="ECO:0000256" key="1">
    <source>
        <dbReference type="SAM" id="MobiDB-lite"/>
    </source>
</evidence>
<accession>A0A3R5UUJ1</accession>